<dbReference type="EMBL" id="PRKQ01000001">
    <property type="protein sequence ID" value="PPB12936.1"/>
    <property type="molecule type" value="Genomic_DNA"/>
</dbReference>
<evidence type="ECO:0000256" key="1">
    <source>
        <dbReference type="SAM" id="Coils"/>
    </source>
</evidence>
<feature type="coiled-coil region" evidence="1">
    <location>
        <begin position="38"/>
        <end position="78"/>
    </location>
</feature>
<keyword evidence="1" id="KW-0175">Coiled coil</keyword>
<dbReference type="AlphaFoldDB" id="A0AAP8QHQ0"/>
<organism evidence="2 3">
    <name type="scientific">Brevibacillus laterosporus</name>
    <name type="common">Bacillus laterosporus</name>
    <dbReference type="NCBI Taxonomy" id="1465"/>
    <lineage>
        <taxon>Bacteria</taxon>
        <taxon>Bacillati</taxon>
        <taxon>Bacillota</taxon>
        <taxon>Bacilli</taxon>
        <taxon>Bacillales</taxon>
        <taxon>Paenibacillaceae</taxon>
        <taxon>Brevibacillus</taxon>
    </lineage>
</organism>
<proteinExistence type="predicted"/>
<gene>
    <name evidence="2" type="ORF">C4A77_00690</name>
</gene>
<reference evidence="2 3" key="1">
    <citation type="submission" date="2018-02" db="EMBL/GenBank/DDBJ databases">
        <title>Comparative analysis of genomes of three Brevibacillus laterosporus strains producers of potent antimicrobials isolated from silage.</title>
        <authorList>
            <person name="Kojic M."/>
            <person name="Miljkovic M."/>
            <person name="Studholme D."/>
            <person name="Filipic B."/>
        </authorList>
    </citation>
    <scope>NUCLEOTIDE SEQUENCE [LARGE SCALE GENOMIC DNA]</scope>
    <source>
        <strain evidence="2 3">BGSP11</strain>
    </source>
</reference>
<evidence type="ECO:0000313" key="2">
    <source>
        <dbReference type="EMBL" id="PPB12936.1"/>
    </source>
</evidence>
<dbReference type="Proteomes" id="UP000239759">
    <property type="component" value="Unassembled WGS sequence"/>
</dbReference>
<accession>A0AAP8QHQ0</accession>
<evidence type="ECO:0000313" key="3">
    <source>
        <dbReference type="Proteomes" id="UP000239759"/>
    </source>
</evidence>
<sequence>MYDYAHPVDEHFYFNTDMNKLLDQEVEKRLEAKVNGYYAALKREKEATQKQYEQERTIRELERQLKEAEKTFTKQGADQTKRELMGGFKLGDKVWFIRREHKYIPCELCSGKGNLRAKAIEVPEPFKINCPNCKGCGEKSNYEYSVAQGIIREIKIHTWAWEKCFESTFHIEPTSYRANDSVESKHSKIFHTEEECQKAINVILNPPTPAEK</sequence>
<name>A0AAP8QHQ0_BRELA</name>
<dbReference type="RefSeq" id="WP_104030337.1">
    <property type="nucleotide sequence ID" value="NZ_PRKQ01000001.1"/>
</dbReference>
<comment type="caution">
    <text evidence="2">The sequence shown here is derived from an EMBL/GenBank/DDBJ whole genome shotgun (WGS) entry which is preliminary data.</text>
</comment>
<protein>
    <submittedName>
        <fullName evidence="2">Uncharacterized protein</fullName>
    </submittedName>
</protein>